<dbReference type="eggNOG" id="KOG4177">
    <property type="taxonomic scope" value="Eukaryota"/>
</dbReference>
<evidence type="ECO:0000313" key="4">
    <source>
        <dbReference type="EMBL" id="EZG55491.1"/>
    </source>
</evidence>
<keyword evidence="1" id="KW-0677">Repeat</keyword>
<dbReference type="AlphaFoldDB" id="A0A023B3N9"/>
<dbReference type="InterPro" id="IPR002110">
    <property type="entry name" value="Ankyrin_rpt"/>
</dbReference>
<evidence type="ECO:0000313" key="5">
    <source>
        <dbReference type="Proteomes" id="UP000019763"/>
    </source>
</evidence>
<feature type="region of interest" description="Disordered" evidence="3">
    <location>
        <begin position="691"/>
        <end position="786"/>
    </location>
</feature>
<evidence type="ECO:0000256" key="3">
    <source>
        <dbReference type="SAM" id="MobiDB-lite"/>
    </source>
</evidence>
<dbReference type="VEuPathDB" id="CryptoDB:GNI_111860"/>
<reference evidence="4" key="1">
    <citation type="submission" date="2013-12" db="EMBL/GenBank/DDBJ databases">
        <authorList>
            <person name="Omoto C.K."/>
            <person name="Sibley D."/>
            <person name="Venepally P."/>
            <person name="Hadjithomas M."/>
            <person name="Karamycheva S."/>
            <person name="Brunk B."/>
            <person name="Roos D."/>
            <person name="Caler E."/>
            <person name="Lorenzi H."/>
        </authorList>
    </citation>
    <scope>NUCLEOTIDE SEQUENCE</scope>
</reference>
<feature type="compositionally biased region" description="Basic and acidic residues" evidence="3">
    <location>
        <begin position="725"/>
        <end position="739"/>
    </location>
</feature>
<dbReference type="EMBL" id="AFNH02000835">
    <property type="protein sequence ID" value="EZG55491.1"/>
    <property type="molecule type" value="Genomic_DNA"/>
</dbReference>
<accession>A0A023B3N9</accession>
<dbReference type="SUPFAM" id="SSF48403">
    <property type="entry name" value="Ankyrin repeat"/>
    <property type="match status" value="1"/>
</dbReference>
<dbReference type="PANTHER" id="PTHR24161:SF119">
    <property type="entry name" value="ANKYRIN REPEAT DOMAIN 44"/>
    <property type="match status" value="1"/>
</dbReference>
<dbReference type="PANTHER" id="PTHR24161">
    <property type="entry name" value="ANK_REP_REGION DOMAIN-CONTAINING PROTEIN-RELATED"/>
    <property type="match status" value="1"/>
</dbReference>
<feature type="compositionally biased region" description="Basic and acidic residues" evidence="3">
    <location>
        <begin position="776"/>
        <end position="786"/>
    </location>
</feature>
<evidence type="ECO:0000256" key="2">
    <source>
        <dbReference type="ARBA" id="ARBA00023043"/>
    </source>
</evidence>
<keyword evidence="2" id="KW-0040">ANK repeat</keyword>
<dbReference type="OrthoDB" id="194358at2759"/>
<dbReference type="InterPro" id="IPR036770">
    <property type="entry name" value="Ankyrin_rpt-contain_sf"/>
</dbReference>
<feature type="region of interest" description="Disordered" evidence="3">
    <location>
        <begin position="274"/>
        <end position="310"/>
    </location>
</feature>
<dbReference type="SMART" id="SM00248">
    <property type="entry name" value="ANK"/>
    <property type="match status" value="6"/>
</dbReference>
<gene>
    <name evidence="4" type="ORF">GNI_111860</name>
</gene>
<organism evidence="4 5">
    <name type="scientific">Gregarina niphandrodes</name>
    <name type="common">Septate eugregarine</name>
    <dbReference type="NCBI Taxonomy" id="110365"/>
    <lineage>
        <taxon>Eukaryota</taxon>
        <taxon>Sar</taxon>
        <taxon>Alveolata</taxon>
        <taxon>Apicomplexa</taxon>
        <taxon>Conoidasida</taxon>
        <taxon>Gregarinasina</taxon>
        <taxon>Eugregarinorida</taxon>
        <taxon>Gregarinidae</taxon>
        <taxon>Gregarina</taxon>
    </lineage>
</organism>
<dbReference type="GeneID" id="22913955"/>
<sequence length="786" mass="86253">MPSVSSPCREITKKIITRSLPGAKEILASSTDEEVEACYPIVDILNHTLDPGHEGCSKEKLKYLSQLRVDDGEMAVEKNTEKILLDALLGGAFTGNVEIVDQAVRCGADLTACESSGRNILHYCATGGHHSLLAKVLKKLRKVCKEDTEKFQQCLNKVDSNGWSPLSVAVCRNQVECVNLFLGVEGIDVFHQLVHSCPPSRGYEKTKSSLLHLAAIRGSLPIMRLIAQEIPIDTVDSQNRNPLHYLAAIANPTVGIAVVNNLLSKPIHEFSGQGAAKCEDQNIDPRSAKKDEDELDTDGENKTPTVNSKLTDVVQQVSQDNLPQSAKYFSLTKLDSAYHEAKDSAKSAPFFADSDRHDSQENGTTPLPLQSSPAEKLGAERLGAERPVSGPDGKGATYADLLLQKDNCGRSAVFCAAAYGNTDILVSMLRFLHMTVGPSFSLTRELVVSRDTWSMSAIQVAYLRRQYDVIDRIGSVWSLYRSDAEDAEHMHEALCRVFDIKTHNAAPTLIVKQILNDPETWHNWLKADLTYKEHICYDLIKQVLKPAPQRNASNRLPPKTDSGSDEKLILRSIRACGPDLCYKALMAYIRPGNQALGNSHYAERDFMSCVKTTINEDLPAIEATRMWKYITAESIISKNNRKKSTEQFTEPYSSKNMRGGYVTSRGPPSSHGPASSYAGFGSGYGGGFVTNRGVPMTSRPVSVRAPSQTRSHPAATSRAPASLRESPRPTDGGGRRTDSENGSSSKARNFAVDWDDAHLPSFAAPTQSWRNIKPPEVPKSESSRLR</sequence>
<dbReference type="Proteomes" id="UP000019763">
    <property type="component" value="Unassembled WGS sequence"/>
</dbReference>
<feature type="compositionally biased region" description="Polar residues" evidence="3">
    <location>
        <begin position="646"/>
        <end position="656"/>
    </location>
</feature>
<comment type="caution">
    <text evidence="4">The sequence shown here is derived from an EMBL/GenBank/DDBJ whole genome shotgun (WGS) entry which is preliminary data.</text>
</comment>
<feature type="compositionally biased region" description="Polar residues" evidence="3">
    <location>
        <begin position="361"/>
        <end position="373"/>
    </location>
</feature>
<proteinExistence type="predicted"/>
<dbReference type="RefSeq" id="XP_011131535.1">
    <property type="nucleotide sequence ID" value="XM_011133233.1"/>
</dbReference>
<dbReference type="Gene3D" id="1.25.40.20">
    <property type="entry name" value="Ankyrin repeat-containing domain"/>
    <property type="match status" value="1"/>
</dbReference>
<evidence type="ECO:0000256" key="1">
    <source>
        <dbReference type="ARBA" id="ARBA00022737"/>
    </source>
</evidence>
<feature type="region of interest" description="Disordered" evidence="3">
    <location>
        <begin position="641"/>
        <end position="674"/>
    </location>
</feature>
<dbReference type="Pfam" id="PF12796">
    <property type="entry name" value="Ank_2"/>
    <property type="match status" value="1"/>
</dbReference>
<protein>
    <submittedName>
        <fullName evidence="4">Ankyrin repeat protein</fullName>
    </submittedName>
</protein>
<keyword evidence="5" id="KW-1185">Reference proteome</keyword>
<name>A0A023B3N9_GRENI</name>
<feature type="region of interest" description="Disordered" evidence="3">
    <location>
        <begin position="350"/>
        <end position="374"/>
    </location>
</feature>